<organism evidence="6 7">
    <name type="scientific">Achromobacter seleniivolatilans</name>
    <dbReference type="NCBI Taxonomy" id="3047478"/>
    <lineage>
        <taxon>Bacteria</taxon>
        <taxon>Pseudomonadati</taxon>
        <taxon>Pseudomonadota</taxon>
        <taxon>Betaproteobacteria</taxon>
        <taxon>Burkholderiales</taxon>
        <taxon>Alcaligenaceae</taxon>
        <taxon>Achromobacter</taxon>
    </lineage>
</organism>
<name>A0ABY9M7Z6_9BURK</name>
<dbReference type="InterPro" id="IPR050263">
    <property type="entry name" value="Bact_Fimbrial_Adh_Pro"/>
</dbReference>
<evidence type="ECO:0000256" key="5">
    <source>
        <dbReference type="SAM" id="SignalP"/>
    </source>
</evidence>
<dbReference type="InterPro" id="IPR036937">
    <property type="entry name" value="Adhesion_dom_fimbrial_sf"/>
</dbReference>
<evidence type="ECO:0000256" key="3">
    <source>
        <dbReference type="ARBA" id="ARBA00022729"/>
    </source>
</evidence>
<evidence type="ECO:0000313" key="7">
    <source>
        <dbReference type="Proteomes" id="UP001234798"/>
    </source>
</evidence>
<dbReference type="PANTHER" id="PTHR33420:SF3">
    <property type="entry name" value="FIMBRIAL SUBUNIT ELFA"/>
    <property type="match status" value="1"/>
</dbReference>
<dbReference type="PANTHER" id="PTHR33420">
    <property type="entry name" value="FIMBRIAL SUBUNIT ELFA-RELATED"/>
    <property type="match status" value="1"/>
</dbReference>
<evidence type="ECO:0000313" key="6">
    <source>
        <dbReference type="EMBL" id="WMD22945.1"/>
    </source>
</evidence>
<proteinExistence type="inferred from homology"/>
<comment type="subcellular location">
    <subcellularLocation>
        <location evidence="1">Fimbrium</location>
    </subcellularLocation>
</comment>
<feature type="chain" id="PRO_5046566510" evidence="5">
    <location>
        <begin position="24"/>
        <end position="182"/>
    </location>
</feature>
<reference evidence="6 7" key="1">
    <citation type="submission" date="2023-08" db="EMBL/GenBank/DDBJ databases">
        <title>Achromobacter seleniivolatilans sp. nov., isolated from seleniferous soil.</title>
        <authorList>
            <person name="Zhang S."/>
            <person name="Li K."/>
            <person name="Peng J."/>
            <person name="Zhao Q."/>
            <person name="Wang H."/>
            <person name="Guo Y."/>
        </authorList>
    </citation>
    <scope>NUCLEOTIDE SEQUENCE [LARGE SCALE GENOMIC DNA]</scope>
    <source>
        <strain evidence="6 7">R39</strain>
    </source>
</reference>
<evidence type="ECO:0000256" key="1">
    <source>
        <dbReference type="ARBA" id="ARBA00004561"/>
    </source>
</evidence>
<sequence>MKAIIPALALGGLLGFASLGAQAADGTITITGTVSDITCSINGGAAGAEASKAIVLPTVTASSLGSIGQTAGTSQPADLKFTLSGCTSGTKAIASFENGPQVDQDSGNLINSGSAANVQVQLLNGQMAPINVTTNSNNQFATNGAAITGGAAELKYYARYYATGQATAGTVNTSVQFSMQYQ</sequence>
<keyword evidence="4" id="KW-0281">Fimbrium</keyword>
<gene>
    <name evidence="6" type="ORF">RAS12_11380</name>
</gene>
<dbReference type="Pfam" id="PF16970">
    <property type="entry name" value="FimA"/>
    <property type="match status" value="1"/>
</dbReference>
<protein>
    <submittedName>
        <fullName evidence="6">Fimbrial protein</fullName>
    </submittedName>
</protein>
<dbReference type="Gene3D" id="2.60.40.1090">
    <property type="entry name" value="Fimbrial-type adhesion domain"/>
    <property type="match status" value="1"/>
</dbReference>
<dbReference type="SUPFAM" id="SSF49401">
    <property type="entry name" value="Bacterial adhesins"/>
    <property type="match status" value="1"/>
</dbReference>
<dbReference type="InterPro" id="IPR008966">
    <property type="entry name" value="Adhesion_dom_sf"/>
</dbReference>
<dbReference type="EMBL" id="CP132976">
    <property type="protein sequence ID" value="WMD22945.1"/>
    <property type="molecule type" value="Genomic_DNA"/>
</dbReference>
<accession>A0ABY9M7Z6</accession>
<dbReference type="InterPro" id="IPR039458">
    <property type="entry name" value="FimA-like"/>
</dbReference>
<evidence type="ECO:0000256" key="2">
    <source>
        <dbReference type="ARBA" id="ARBA00006671"/>
    </source>
</evidence>
<keyword evidence="3 5" id="KW-0732">Signal</keyword>
<dbReference type="RefSeq" id="WP_306948396.1">
    <property type="nucleotide sequence ID" value="NZ_CP132976.1"/>
</dbReference>
<evidence type="ECO:0000256" key="4">
    <source>
        <dbReference type="ARBA" id="ARBA00023263"/>
    </source>
</evidence>
<dbReference type="Proteomes" id="UP001234798">
    <property type="component" value="Chromosome"/>
</dbReference>
<comment type="similarity">
    <text evidence="2">Belongs to the fimbrial protein family.</text>
</comment>
<feature type="signal peptide" evidence="5">
    <location>
        <begin position="1"/>
        <end position="23"/>
    </location>
</feature>
<keyword evidence="7" id="KW-1185">Reference proteome</keyword>